<gene>
    <name evidence="1" type="ORF">CUS_4463</name>
</gene>
<dbReference type="EMBL" id="ADKM02000065">
    <property type="protein sequence ID" value="EGC03487.1"/>
    <property type="molecule type" value="Genomic_DNA"/>
</dbReference>
<dbReference type="eggNOG" id="COG3150">
    <property type="taxonomic scope" value="Bacteria"/>
</dbReference>
<reference evidence="1 2" key="1">
    <citation type="submission" date="2011-02" db="EMBL/GenBank/DDBJ databases">
        <authorList>
            <person name="Nelson K.E."/>
            <person name="Sutton G."/>
            <person name="Torralba M."/>
            <person name="Durkin S."/>
            <person name="Harkins D."/>
            <person name="Montgomery R."/>
            <person name="Ziemer C."/>
            <person name="Klaassens E."/>
            <person name="Ocuiv P."/>
            <person name="Morrison M."/>
        </authorList>
    </citation>
    <scope>NUCLEOTIDE SEQUENCE [LARGE SCALE GENOMIC DNA]</scope>
    <source>
        <strain evidence="1 2">8</strain>
    </source>
</reference>
<evidence type="ECO:0000313" key="1">
    <source>
        <dbReference type="EMBL" id="EGC03487.1"/>
    </source>
</evidence>
<sequence>MVSPQNDYDAVSPREMVIKLNKLAADESIGLIVGTSLGGFYAAVLSAETGLPAVLVNPCLMAFYHLPLLGYTGDISEFIGLFGELEDLDKSRICAIIGGSDEVVTTHSFTRGYLGEERVTVIPAGKHSGATLPLAEYFGKVIK</sequence>
<dbReference type="InterPro" id="IPR008886">
    <property type="entry name" value="UPF0227/Esterase_YqiA"/>
</dbReference>
<dbReference type="InterPro" id="IPR029058">
    <property type="entry name" value="AB_hydrolase_fold"/>
</dbReference>
<evidence type="ECO:0008006" key="3">
    <source>
        <dbReference type="Google" id="ProtNLM"/>
    </source>
</evidence>
<protein>
    <recommendedName>
        <fullName evidence="3">Esterase</fullName>
    </recommendedName>
</protein>
<dbReference type="Pfam" id="PF05728">
    <property type="entry name" value="UPF0227"/>
    <property type="match status" value="1"/>
</dbReference>
<comment type="caution">
    <text evidence="1">The sequence shown here is derived from an EMBL/GenBank/DDBJ whole genome shotgun (WGS) entry which is preliminary data.</text>
</comment>
<evidence type="ECO:0000313" key="2">
    <source>
        <dbReference type="Proteomes" id="UP000004259"/>
    </source>
</evidence>
<proteinExistence type="predicted"/>
<dbReference type="Proteomes" id="UP000004259">
    <property type="component" value="Unassembled WGS sequence"/>
</dbReference>
<accession>E9SB54</accession>
<dbReference type="Gene3D" id="3.40.50.1820">
    <property type="entry name" value="alpha/beta hydrolase"/>
    <property type="match status" value="1"/>
</dbReference>
<organism evidence="1 2">
    <name type="scientific">Ruminococcus albus 8</name>
    <dbReference type="NCBI Taxonomy" id="246199"/>
    <lineage>
        <taxon>Bacteria</taxon>
        <taxon>Bacillati</taxon>
        <taxon>Bacillota</taxon>
        <taxon>Clostridia</taxon>
        <taxon>Eubacteriales</taxon>
        <taxon>Oscillospiraceae</taxon>
        <taxon>Ruminococcus</taxon>
    </lineage>
</organism>
<dbReference type="AlphaFoldDB" id="E9SB54"/>
<name>E9SB54_RUMAL</name>
<keyword evidence="2" id="KW-1185">Reference proteome</keyword>